<evidence type="ECO:0000313" key="2">
    <source>
        <dbReference type="EMBL" id="KAE9043525.1"/>
    </source>
</evidence>
<dbReference type="EMBL" id="QXFT01000260">
    <property type="protein sequence ID" value="KAE9349200.1"/>
    <property type="molecule type" value="Genomic_DNA"/>
</dbReference>
<dbReference type="Proteomes" id="UP000434957">
    <property type="component" value="Unassembled WGS sequence"/>
</dbReference>
<evidence type="ECO:0000313" key="5">
    <source>
        <dbReference type="Proteomes" id="UP000434957"/>
    </source>
</evidence>
<evidence type="ECO:0000313" key="3">
    <source>
        <dbReference type="EMBL" id="KAE9349200.1"/>
    </source>
</evidence>
<dbReference type="OrthoDB" id="10272259at2759"/>
<comment type="caution">
    <text evidence="3">The sequence shown here is derived from an EMBL/GenBank/DDBJ whole genome shotgun (WGS) entry which is preliminary data.</text>
</comment>
<dbReference type="EMBL" id="QXFV01000260">
    <property type="protein sequence ID" value="KAE9043525.1"/>
    <property type="molecule type" value="Genomic_DNA"/>
</dbReference>
<keyword evidence="5" id="KW-1185">Reference proteome</keyword>
<dbReference type="EMBL" id="QXFU01000269">
    <property type="protein sequence ID" value="KAE9038325.1"/>
    <property type="molecule type" value="Genomic_DNA"/>
</dbReference>
<gene>
    <name evidence="2" type="ORF">PR001_g5755</name>
    <name evidence="1" type="ORF">PR002_g6090</name>
    <name evidence="3" type="ORF">PR003_g6013</name>
</gene>
<proteinExistence type="predicted"/>
<dbReference type="Proteomes" id="UP000429607">
    <property type="component" value="Unassembled WGS sequence"/>
</dbReference>
<evidence type="ECO:0000313" key="4">
    <source>
        <dbReference type="Proteomes" id="UP000429607"/>
    </source>
</evidence>
<evidence type="ECO:0000313" key="6">
    <source>
        <dbReference type="Proteomes" id="UP000435112"/>
    </source>
</evidence>
<reference evidence="3 5" key="1">
    <citation type="submission" date="2018-08" db="EMBL/GenBank/DDBJ databases">
        <title>Genomic investigation of the strawberry pathogen Phytophthora fragariae indicates pathogenicity is determined by transcriptional variation in three key races.</title>
        <authorList>
            <person name="Adams T.M."/>
            <person name="Armitage A.D."/>
            <person name="Sobczyk M.K."/>
            <person name="Bates H.J."/>
            <person name="Dunwell J.M."/>
            <person name="Nellist C.F."/>
            <person name="Harrison R.J."/>
        </authorList>
    </citation>
    <scope>NUCLEOTIDE SEQUENCE [LARGE SCALE GENOMIC DNA]</scope>
    <source>
        <strain evidence="2 4">SCRP249</strain>
        <strain evidence="1 6">SCRP324</strain>
        <strain evidence="3 5">SCRP333</strain>
    </source>
</reference>
<dbReference type="Proteomes" id="UP000435112">
    <property type="component" value="Unassembled WGS sequence"/>
</dbReference>
<accession>A0A6A4FNL3</accession>
<organism evidence="3 5">
    <name type="scientific">Phytophthora rubi</name>
    <dbReference type="NCBI Taxonomy" id="129364"/>
    <lineage>
        <taxon>Eukaryota</taxon>
        <taxon>Sar</taxon>
        <taxon>Stramenopiles</taxon>
        <taxon>Oomycota</taxon>
        <taxon>Peronosporomycetes</taxon>
        <taxon>Peronosporales</taxon>
        <taxon>Peronosporaceae</taxon>
        <taxon>Phytophthora</taxon>
    </lineage>
</organism>
<sequence>MALLRLGRAFATKATGFRGLSRATRNQSVAVYHTTSLAPPNSALIKSSIVNPPFQANPFSSMCNAPREAAWQEHLDKLNAALSSKSVCSEVTWKAVAPVYESLLIEDSSQFPLAKVDRERCRQMFAELDDLEAEQGHILPWGLSEAHVSKLVKVLLHRAVLLHEDAGLSLKAEARLASMEIRGPGRADYVVTRGDSTQMVVEVKKHSSCQGVAQVLTMLDIAFSNNPAPASTRHGFGVATNFYTWCFFKRTVDRIYWASDTIADTERVFRRLYRMLQS</sequence>
<dbReference type="AlphaFoldDB" id="A0A6A4FNL3"/>
<protein>
    <submittedName>
        <fullName evidence="3">Uncharacterized protein</fullName>
    </submittedName>
</protein>
<evidence type="ECO:0000313" key="1">
    <source>
        <dbReference type="EMBL" id="KAE9038325.1"/>
    </source>
</evidence>
<name>A0A6A4FNL3_9STRA</name>